<evidence type="ECO:0000313" key="1">
    <source>
        <dbReference type="EMBL" id="PHM46642.1"/>
    </source>
</evidence>
<dbReference type="AlphaFoldDB" id="A0A2D0JKJ1"/>
<dbReference type="EMBL" id="NITZ01000034">
    <property type="protein sequence ID" value="PHM46642.1"/>
    <property type="molecule type" value="Genomic_DNA"/>
</dbReference>
<proteinExistence type="predicted"/>
<accession>A0A2D0JKJ1</accession>
<dbReference type="EMBL" id="NITZ01000029">
    <property type="protein sequence ID" value="PHM46813.1"/>
    <property type="molecule type" value="Genomic_DNA"/>
</dbReference>
<dbReference type="Proteomes" id="UP000221980">
    <property type="component" value="Unassembled WGS sequence"/>
</dbReference>
<comment type="caution">
    <text evidence="2">The sequence shown here is derived from an EMBL/GenBank/DDBJ whole genome shotgun (WGS) entry which is preliminary data.</text>
</comment>
<organism evidence="2 3">
    <name type="scientific">Xenorhabdus miraniensis</name>
    <dbReference type="NCBI Taxonomy" id="351674"/>
    <lineage>
        <taxon>Bacteria</taxon>
        <taxon>Pseudomonadati</taxon>
        <taxon>Pseudomonadota</taxon>
        <taxon>Gammaproteobacteria</taxon>
        <taxon>Enterobacterales</taxon>
        <taxon>Morganellaceae</taxon>
        <taxon>Xenorhabdus</taxon>
    </lineage>
</organism>
<evidence type="ECO:0000313" key="3">
    <source>
        <dbReference type="Proteomes" id="UP000221980"/>
    </source>
</evidence>
<protein>
    <submittedName>
        <fullName evidence="2">Uncharacterized protein</fullName>
    </submittedName>
</protein>
<sequence length="87" mass="9775">MGSSTAEEVKHFRTVLGLTPSESLKMQVFRDFFYVCSLISLKEQITINIPVVFQVTALLAALIHPSQRSYEHRVIYAPGVSENSFSL</sequence>
<evidence type="ECO:0000313" key="2">
    <source>
        <dbReference type="EMBL" id="PHM46813.1"/>
    </source>
</evidence>
<reference evidence="2 3" key="1">
    <citation type="journal article" date="2017" name="Nat. Microbiol.">
        <title>Natural product diversity associated with the nematode symbionts Photorhabdus and Xenorhabdus.</title>
        <authorList>
            <person name="Tobias N.J."/>
            <person name="Wolff H."/>
            <person name="Djahanschiri B."/>
            <person name="Grundmann F."/>
            <person name="Kronenwerth M."/>
            <person name="Shi Y.M."/>
            <person name="Simonyi S."/>
            <person name="Grun P."/>
            <person name="Shapiro-Ilan D."/>
            <person name="Pidot S.J."/>
            <person name="Stinear T.P."/>
            <person name="Ebersberger I."/>
            <person name="Bode H.B."/>
        </authorList>
    </citation>
    <scope>NUCLEOTIDE SEQUENCE [LARGE SCALE GENOMIC DNA]</scope>
    <source>
        <strain evidence="2 3">DSM 17902</strain>
    </source>
</reference>
<gene>
    <name evidence="2" type="ORF">Xmir_03862</name>
    <name evidence="1" type="ORF">Xmir_04026</name>
</gene>
<keyword evidence="3" id="KW-1185">Reference proteome</keyword>
<name>A0A2D0JKJ1_9GAMM</name>